<evidence type="ECO:0000313" key="4">
    <source>
        <dbReference type="Proteomes" id="UP000198393"/>
    </source>
</evidence>
<keyword evidence="3" id="KW-0255">Endonuclease</keyword>
<dbReference type="EMBL" id="FZPD01000008">
    <property type="protein sequence ID" value="SNT40079.1"/>
    <property type="molecule type" value="Genomic_DNA"/>
</dbReference>
<dbReference type="InterPro" id="IPR007569">
    <property type="entry name" value="DUF559"/>
</dbReference>
<reference evidence="3 4" key="1">
    <citation type="submission" date="2017-06" db="EMBL/GenBank/DDBJ databases">
        <authorList>
            <person name="Kim H.J."/>
            <person name="Triplett B.A."/>
        </authorList>
    </citation>
    <scope>NUCLEOTIDE SEQUENCE [LARGE SCALE GENOMIC DNA]</scope>
    <source>
        <strain evidence="3 4">DSM 19307</strain>
    </source>
</reference>
<sequence length="142" mass="16915">MNKSYWNTIKSLARELRKNQTESEQILWKRLRNRKFYGVKFFRQHPLVYHQHGRDYFFIADFYSAEKKLVIEVDGRIHDQQKNYDEQRDLIISEKGLKVLRLQNKEIANIDLTLQKIKHSFNSPPPLSKIREGCPPKEGGVS</sequence>
<dbReference type="InterPro" id="IPR047216">
    <property type="entry name" value="Endonuclease_DUF559_bact"/>
</dbReference>
<dbReference type="Proteomes" id="UP000198393">
    <property type="component" value="Unassembled WGS sequence"/>
</dbReference>
<dbReference type="SUPFAM" id="SSF52980">
    <property type="entry name" value="Restriction endonuclease-like"/>
    <property type="match status" value="1"/>
</dbReference>
<name>A0A239ME70_EKHLU</name>
<accession>A0A239ME70</accession>
<feature type="domain" description="DUF559" evidence="2">
    <location>
        <begin position="9"/>
        <end position="119"/>
    </location>
</feature>
<dbReference type="PANTHER" id="PTHR38590:SF1">
    <property type="entry name" value="BLL0828 PROTEIN"/>
    <property type="match status" value="1"/>
</dbReference>
<evidence type="ECO:0000256" key="1">
    <source>
        <dbReference type="SAM" id="MobiDB-lite"/>
    </source>
</evidence>
<dbReference type="CDD" id="cd01038">
    <property type="entry name" value="Endonuclease_DUF559"/>
    <property type="match status" value="1"/>
</dbReference>
<organism evidence="3 4">
    <name type="scientific">Ekhidna lutea</name>
    <dbReference type="NCBI Taxonomy" id="447679"/>
    <lineage>
        <taxon>Bacteria</taxon>
        <taxon>Pseudomonadati</taxon>
        <taxon>Bacteroidota</taxon>
        <taxon>Cytophagia</taxon>
        <taxon>Cytophagales</taxon>
        <taxon>Reichenbachiellaceae</taxon>
        <taxon>Ekhidna</taxon>
    </lineage>
</organism>
<dbReference type="OrthoDB" id="9798754at2"/>
<dbReference type="Pfam" id="PF04480">
    <property type="entry name" value="DUF559"/>
    <property type="match status" value="1"/>
</dbReference>
<dbReference type="Gene3D" id="3.40.960.10">
    <property type="entry name" value="VSR Endonuclease"/>
    <property type="match status" value="1"/>
</dbReference>
<keyword evidence="3" id="KW-0540">Nuclease</keyword>
<dbReference type="RefSeq" id="WP_089358446.1">
    <property type="nucleotide sequence ID" value="NZ_FZPD01000008.1"/>
</dbReference>
<gene>
    <name evidence="3" type="ORF">SAMN05421640_3789</name>
</gene>
<protein>
    <submittedName>
        <fullName evidence="3">Very-short-patch-repair endonuclease</fullName>
    </submittedName>
</protein>
<keyword evidence="4" id="KW-1185">Reference proteome</keyword>
<feature type="region of interest" description="Disordered" evidence="1">
    <location>
        <begin position="123"/>
        <end position="142"/>
    </location>
</feature>
<evidence type="ECO:0000259" key="2">
    <source>
        <dbReference type="Pfam" id="PF04480"/>
    </source>
</evidence>
<dbReference type="InterPro" id="IPR011335">
    <property type="entry name" value="Restrct_endonuc-II-like"/>
</dbReference>
<dbReference type="PANTHER" id="PTHR38590">
    <property type="entry name" value="BLL0828 PROTEIN"/>
    <property type="match status" value="1"/>
</dbReference>
<dbReference type="GO" id="GO:0004519">
    <property type="term" value="F:endonuclease activity"/>
    <property type="evidence" value="ECO:0007669"/>
    <property type="project" value="UniProtKB-KW"/>
</dbReference>
<proteinExistence type="predicted"/>
<keyword evidence="3" id="KW-0378">Hydrolase</keyword>
<evidence type="ECO:0000313" key="3">
    <source>
        <dbReference type="EMBL" id="SNT40079.1"/>
    </source>
</evidence>
<dbReference type="AlphaFoldDB" id="A0A239ME70"/>